<dbReference type="Proteomes" id="UP000811609">
    <property type="component" value="Chromosome 9"/>
</dbReference>
<evidence type="ECO:0000256" key="4">
    <source>
        <dbReference type="ARBA" id="ARBA00022692"/>
    </source>
</evidence>
<keyword evidence="7" id="KW-0472">Membrane</keyword>
<evidence type="ECO:0000256" key="1">
    <source>
        <dbReference type="ARBA" id="ARBA00004370"/>
    </source>
</evidence>
<reference evidence="10" key="1">
    <citation type="submission" date="2020-12" db="EMBL/GenBank/DDBJ databases">
        <title>WGS assembly of Carya illinoinensis cv. Pawnee.</title>
        <authorList>
            <person name="Platts A."/>
            <person name="Shu S."/>
            <person name="Wright S."/>
            <person name="Barry K."/>
            <person name="Edger P."/>
            <person name="Pires J.C."/>
            <person name="Schmutz J."/>
        </authorList>
    </citation>
    <scope>NUCLEOTIDE SEQUENCE</scope>
    <source>
        <tissue evidence="10">Leaf</tissue>
    </source>
</reference>
<proteinExistence type="predicted"/>
<feature type="binding site" description="covalent" evidence="8">
    <location>
        <position position="34"/>
    </location>
    <ligand>
        <name>heme</name>
        <dbReference type="ChEBI" id="CHEBI:30413"/>
    </ligand>
</feature>
<keyword evidence="4" id="KW-0812">Transmembrane</keyword>
<keyword evidence="5" id="KW-1133">Transmembrane helix</keyword>
<keyword evidence="8" id="KW-0479">Metal-binding</keyword>
<dbReference type="EMBL" id="CM031817">
    <property type="protein sequence ID" value="KAG6642754.1"/>
    <property type="molecule type" value="Genomic_DNA"/>
</dbReference>
<evidence type="ECO:0000256" key="8">
    <source>
        <dbReference type="PIRSR" id="PIRSR602325-50"/>
    </source>
</evidence>
<keyword evidence="8" id="KW-0408">Iron</keyword>
<dbReference type="InterPro" id="IPR002325">
    <property type="entry name" value="Cyt_f"/>
</dbReference>
<comment type="caution">
    <text evidence="10">The sequence shown here is derived from an EMBL/GenBank/DDBJ whole genome shotgun (WGS) entry which is preliminary data.</text>
</comment>
<dbReference type="GO" id="GO:0005506">
    <property type="term" value="F:iron ion binding"/>
    <property type="evidence" value="ECO:0007669"/>
    <property type="project" value="InterPro"/>
</dbReference>
<evidence type="ECO:0000256" key="2">
    <source>
        <dbReference type="ARBA" id="ARBA00022531"/>
    </source>
</evidence>
<dbReference type="GO" id="GO:0009055">
    <property type="term" value="F:electron transfer activity"/>
    <property type="evidence" value="ECO:0007669"/>
    <property type="project" value="InterPro"/>
</dbReference>
<feature type="binding site" description="axial binding residue" evidence="8">
    <location>
        <position position="14"/>
    </location>
    <ligand>
        <name>heme</name>
        <dbReference type="ChEBI" id="CHEBI:30413"/>
    </ligand>
    <ligandPart>
        <name>Fe</name>
        <dbReference type="ChEBI" id="CHEBI:18248"/>
    </ligandPart>
</feature>
<dbReference type="GO" id="GO:0015979">
    <property type="term" value="P:photosynthesis"/>
    <property type="evidence" value="ECO:0007669"/>
    <property type="project" value="UniProtKB-KW"/>
</dbReference>
<evidence type="ECO:0000256" key="6">
    <source>
        <dbReference type="ARBA" id="ARBA00023078"/>
    </source>
</evidence>
<feature type="domain" description="Cytochrome f large" evidence="9">
    <location>
        <begin position="14"/>
        <end position="63"/>
    </location>
</feature>
<evidence type="ECO:0000256" key="3">
    <source>
        <dbReference type="ARBA" id="ARBA00022640"/>
    </source>
</evidence>
<dbReference type="GO" id="GO:0020037">
    <property type="term" value="F:heme binding"/>
    <property type="evidence" value="ECO:0007669"/>
    <property type="project" value="InterPro"/>
</dbReference>
<dbReference type="PANTHER" id="PTHR33288">
    <property type="match status" value="1"/>
</dbReference>
<keyword evidence="3" id="KW-0934">Plastid</keyword>
<evidence type="ECO:0000259" key="9">
    <source>
        <dbReference type="Pfam" id="PF16639"/>
    </source>
</evidence>
<organism evidence="10 11">
    <name type="scientific">Carya illinoinensis</name>
    <name type="common">Pecan</name>
    <dbReference type="NCBI Taxonomy" id="32201"/>
    <lineage>
        <taxon>Eukaryota</taxon>
        <taxon>Viridiplantae</taxon>
        <taxon>Streptophyta</taxon>
        <taxon>Embryophyta</taxon>
        <taxon>Tracheophyta</taxon>
        <taxon>Spermatophyta</taxon>
        <taxon>Magnoliopsida</taxon>
        <taxon>eudicotyledons</taxon>
        <taxon>Gunneridae</taxon>
        <taxon>Pentapetalae</taxon>
        <taxon>rosids</taxon>
        <taxon>fabids</taxon>
        <taxon>Fagales</taxon>
        <taxon>Juglandaceae</taxon>
        <taxon>Carya</taxon>
    </lineage>
</organism>
<dbReference type="AlphaFoldDB" id="A0A8T1PLK1"/>
<name>A0A8T1PLK1_CARIL</name>
<keyword evidence="8" id="KW-0349">Heme</keyword>
<dbReference type="PROSITE" id="PS51010">
    <property type="entry name" value="CYTF"/>
    <property type="match status" value="1"/>
</dbReference>
<gene>
    <name evidence="10" type="ORF">CIPAW_09G163000</name>
</gene>
<protein>
    <recommendedName>
        <fullName evidence="9">Cytochrome f large domain-containing protein</fullName>
    </recommendedName>
</protein>
<feature type="binding site" description="covalent" evidence="8">
    <location>
        <position position="37"/>
    </location>
    <ligand>
        <name>heme</name>
        <dbReference type="ChEBI" id="CHEBI:30413"/>
    </ligand>
</feature>
<evidence type="ECO:0000313" key="11">
    <source>
        <dbReference type="Proteomes" id="UP000811609"/>
    </source>
</evidence>
<keyword evidence="11" id="KW-1185">Reference proteome</keyword>
<dbReference type="PANTHER" id="PTHR33288:SF10">
    <property type="entry name" value="CYTOCHROME F"/>
    <property type="match status" value="1"/>
</dbReference>
<comment type="cofactor">
    <cofactor evidence="8">
        <name>heme</name>
        <dbReference type="ChEBI" id="CHEBI:30413"/>
    </cofactor>
    <text evidence="8">Binds 1 heme group covalently.</text>
</comment>
<evidence type="ECO:0000256" key="7">
    <source>
        <dbReference type="ARBA" id="ARBA00023136"/>
    </source>
</evidence>
<keyword evidence="2" id="KW-0602">Photosynthesis</keyword>
<sequence length="105" mass="11825">MIYLITRTPSSNAYPIFAQQGYKNPLEAIGRIVCVNCHLANKTLDIEIPGVVLPDTVFEVVVRAFPRSMAWVTSVPKRLVLEHWLEIFSLPLLILKKQGHLASLN</sequence>
<comment type="subcellular location">
    <subcellularLocation>
        <location evidence="1">Membrane</location>
    </subcellularLocation>
</comment>
<dbReference type="InterPro" id="IPR024094">
    <property type="entry name" value="Cyt_f_lg_dom"/>
</dbReference>
<accession>A0A8T1PLK1</accession>
<feature type="binding site" description="axial binding residue" evidence="8">
    <location>
        <position position="38"/>
    </location>
    <ligand>
        <name>heme</name>
        <dbReference type="ChEBI" id="CHEBI:30413"/>
    </ligand>
    <ligandPart>
        <name>Fe</name>
        <dbReference type="ChEBI" id="CHEBI:18248"/>
    </ligandPart>
</feature>
<evidence type="ECO:0000313" key="10">
    <source>
        <dbReference type="EMBL" id="KAG6642754.1"/>
    </source>
</evidence>
<evidence type="ECO:0000256" key="5">
    <source>
        <dbReference type="ARBA" id="ARBA00022989"/>
    </source>
</evidence>
<dbReference type="Pfam" id="PF16639">
    <property type="entry name" value="Apocytochr_F_N"/>
    <property type="match status" value="1"/>
</dbReference>
<keyword evidence="6" id="KW-0793">Thylakoid</keyword>
<dbReference type="GO" id="GO:0009535">
    <property type="term" value="C:chloroplast thylakoid membrane"/>
    <property type="evidence" value="ECO:0007669"/>
    <property type="project" value="TreeGrafter"/>
</dbReference>